<dbReference type="AlphaFoldDB" id="V9VW49"/>
<accession>V9VW49</accession>
<feature type="transmembrane region" description="Helical" evidence="8">
    <location>
        <begin position="46"/>
        <end position="64"/>
    </location>
</feature>
<evidence type="ECO:0000256" key="8">
    <source>
        <dbReference type="SAM" id="Phobius"/>
    </source>
</evidence>
<evidence type="ECO:0000256" key="3">
    <source>
        <dbReference type="ARBA" id="ARBA00022670"/>
    </source>
</evidence>
<dbReference type="GO" id="GO:0006508">
    <property type="term" value="P:proteolysis"/>
    <property type="evidence" value="ECO:0007669"/>
    <property type="project" value="UniProtKB-KW"/>
</dbReference>
<feature type="transmembrane region" description="Helical" evidence="8">
    <location>
        <begin position="461"/>
        <end position="489"/>
    </location>
</feature>
<name>V9VW49_9RHOB</name>
<dbReference type="NCBIfam" id="TIGR04162">
    <property type="entry name" value="exo_VPEID"/>
    <property type="match status" value="1"/>
</dbReference>
<feature type="transmembrane region" description="Helical" evidence="8">
    <location>
        <begin position="249"/>
        <end position="277"/>
    </location>
</feature>
<evidence type="ECO:0000256" key="1">
    <source>
        <dbReference type="ARBA" id="ARBA00004651"/>
    </source>
</evidence>
<dbReference type="Pfam" id="PF09721">
    <property type="entry name" value="Exosortase_EpsH"/>
    <property type="match status" value="1"/>
</dbReference>
<protein>
    <submittedName>
        <fullName evidence="10">CAAX amino terminal protease</fullName>
    </submittedName>
</protein>
<reference evidence="10 11" key="1">
    <citation type="submission" date="2013-09" db="EMBL/GenBank/DDBJ databases">
        <authorList>
            <consortium name="DOE Joint Genome Institute"/>
            <person name="Klenk H.-P."/>
            <person name="Huntemann M."/>
            <person name="Han J."/>
            <person name="Chen A."/>
            <person name="Kyrpides N."/>
            <person name="Mavromatis K."/>
            <person name="Markowitz V."/>
            <person name="Palaniappan K."/>
            <person name="Ivanova N."/>
            <person name="Schaumberg A."/>
            <person name="Pati A."/>
            <person name="Liolios K."/>
            <person name="Nordberg H.P."/>
            <person name="Cantor M.N."/>
            <person name="Hua S.X."/>
            <person name="Woyke T."/>
        </authorList>
    </citation>
    <scope>NUCLEOTIDE SEQUENCE [LARGE SCALE GENOMIC DNA]</scope>
    <source>
        <strain evidence="10 11">DSM 14336</strain>
    </source>
</reference>
<feature type="transmembrane region" description="Helical" evidence="8">
    <location>
        <begin position="501"/>
        <end position="520"/>
    </location>
</feature>
<feature type="transmembrane region" description="Helical" evidence="8">
    <location>
        <begin position="148"/>
        <end position="168"/>
    </location>
</feature>
<dbReference type="GO" id="GO:0080120">
    <property type="term" value="P:CAAX-box protein maturation"/>
    <property type="evidence" value="ECO:0007669"/>
    <property type="project" value="UniProtKB-ARBA"/>
</dbReference>
<evidence type="ECO:0000256" key="4">
    <source>
        <dbReference type="ARBA" id="ARBA00022692"/>
    </source>
</evidence>
<dbReference type="InterPro" id="IPR026392">
    <property type="entry name" value="Exo/Archaeosortase_dom"/>
</dbReference>
<evidence type="ECO:0000313" key="11">
    <source>
        <dbReference type="Proteomes" id="UP000018780"/>
    </source>
</evidence>
<gene>
    <name evidence="10" type="ORF">METH_17420</name>
</gene>
<dbReference type="PATRIC" id="fig|999552.6.peg.3459"/>
<keyword evidence="4 8" id="KW-0812">Transmembrane</keyword>
<keyword evidence="7 8" id="KW-0472">Membrane</keyword>
<dbReference type="EMBL" id="CP006773">
    <property type="protein sequence ID" value="AHD02183.1"/>
    <property type="molecule type" value="Genomic_DNA"/>
</dbReference>
<evidence type="ECO:0000256" key="5">
    <source>
        <dbReference type="ARBA" id="ARBA00022801"/>
    </source>
</evidence>
<dbReference type="InterPro" id="IPR019127">
    <property type="entry name" value="Exosortase"/>
</dbReference>
<evidence type="ECO:0000256" key="7">
    <source>
        <dbReference type="ARBA" id="ARBA00023136"/>
    </source>
</evidence>
<dbReference type="Proteomes" id="UP000018780">
    <property type="component" value="Chromosome"/>
</dbReference>
<feature type="transmembrane region" description="Helical" evidence="8">
    <location>
        <begin position="356"/>
        <end position="372"/>
    </location>
</feature>
<dbReference type="NCBIfam" id="TIGR04178">
    <property type="entry name" value="exo_archaeo"/>
    <property type="match status" value="1"/>
</dbReference>
<feature type="domain" description="CAAX prenyl protease 2/Lysostaphin resistance protein A-like" evidence="9">
    <location>
        <begin position="424"/>
        <end position="510"/>
    </location>
</feature>
<keyword evidence="2" id="KW-1003">Cell membrane</keyword>
<feature type="transmembrane region" description="Helical" evidence="8">
    <location>
        <begin position="384"/>
        <end position="402"/>
    </location>
</feature>
<evidence type="ECO:0000256" key="6">
    <source>
        <dbReference type="ARBA" id="ARBA00022989"/>
    </source>
</evidence>
<dbReference type="GO" id="GO:0005886">
    <property type="term" value="C:plasma membrane"/>
    <property type="evidence" value="ECO:0007669"/>
    <property type="project" value="UniProtKB-SubCell"/>
</dbReference>
<dbReference type="InterPro" id="IPR003675">
    <property type="entry name" value="Rce1/LyrA-like_dom"/>
</dbReference>
<feature type="transmembrane region" description="Helical" evidence="8">
    <location>
        <begin position="7"/>
        <end position="26"/>
    </location>
</feature>
<dbReference type="KEGG" id="lmd:METH_17420"/>
<feature type="transmembrane region" description="Helical" evidence="8">
    <location>
        <begin position="112"/>
        <end position="136"/>
    </location>
</feature>
<keyword evidence="6 8" id="KW-1133">Transmembrane helix</keyword>
<keyword evidence="3 10" id="KW-0645">Protease</keyword>
<sequence length="525" mass="57241">MVQAGIRWLLVLFVLEGIAVIATYQIFFPIECHATGIAGLCRGLRIVFISAICVFAAFAVLICGRTRSWHRFLELIKAASRKPLWGNVHLLGVMVIFLPVLIIPPGEVNEKFLYVFILLAGGGALAALGSLFWVLRPLSWWEWLGTERFQPLVILLLAALIPSLAHLIEPLWAVEFVSTATFKGVALLLSAVGPEVFIEPGRAWIGLPGFVVAVASQCSGIEGFALITGFMVIYAVLFRETLRQNVFWLVLWPIALLASWVFNILRITVLILIGRYVSPELAVNGFHSFAGWLLFIFLALGILYLAQAIPALRRVNYTLPEREKLSADPVAALIVPFIAFMISGVIAHAFWENPALGYPFQAAVMLGVLVWMRRALFPQIRLSLDPFSIAAGLVVGAAWVWFSEPYQEDDLVLGALSGSAFLAWAMVRTLGTTLLVPVVEEAFFRGYILARLDTGSPAAKAIAVLVSTALFAALHGRLILAGIAGLLFAAAMLRRGRLGDAVVAHIVANASVAAVAWYSGQWSLI</sequence>
<dbReference type="NCBIfam" id="TIGR03008">
    <property type="entry name" value="pepcterm_CAAX"/>
    <property type="match status" value="1"/>
</dbReference>
<evidence type="ECO:0000313" key="10">
    <source>
        <dbReference type="EMBL" id="AHD02183.1"/>
    </source>
</evidence>
<dbReference type="InterPro" id="IPR014346">
    <property type="entry name" value="Prenyl_protease-related"/>
</dbReference>
<feature type="transmembrane region" description="Helical" evidence="8">
    <location>
        <begin position="330"/>
        <end position="350"/>
    </location>
</feature>
<feature type="transmembrane region" description="Helical" evidence="8">
    <location>
        <begin position="289"/>
        <end position="309"/>
    </location>
</feature>
<feature type="transmembrane region" description="Helical" evidence="8">
    <location>
        <begin position="210"/>
        <end position="237"/>
    </location>
</feature>
<dbReference type="GO" id="GO:0004175">
    <property type="term" value="F:endopeptidase activity"/>
    <property type="evidence" value="ECO:0007669"/>
    <property type="project" value="UniProtKB-ARBA"/>
</dbReference>
<dbReference type="STRING" id="999552.METH_17420"/>
<keyword evidence="5" id="KW-0378">Hydrolase</keyword>
<proteinExistence type="predicted"/>
<evidence type="ECO:0000259" key="9">
    <source>
        <dbReference type="Pfam" id="PF02517"/>
    </source>
</evidence>
<keyword evidence="11" id="KW-1185">Reference proteome</keyword>
<dbReference type="InterPro" id="IPR026420">
    <property type="entry name" value="Exo_VPEID"/>
</dbReference>
<dbReference type="Pfam" id="PF02517">
    <property type="entry name" value="Rce1-like"/>
    <property type="match status" value="1"/>
</dbReference>
<organism evidence="10 11">
    <name type="scientific">Leisingera methylohalidivorans DSM 14336</name>
    <dbReference type="NCBI Taxonomy" id="999552"/>
    <lineage>
        <taxon>Bacteria</taxon>
        <taxon>Pseudomonadati</taxon>
        <taxon>Pseudomonadota</taxon>
        <taxon>Alphaproteobacteria</taxon>
        <taxon>Rhodobacterales</taxon>
        <taxon>Roseobacteraceae</taxon>
        <taxon>Leisingera</taxon>
    </lineage>
</organism>
<dbReference type="HOGENOM" id="CLU_037120_0_0_5"/>
<comment type="subcellular location">
    <subcellularLocation>
        <location evidence="1">Cell membrane</location>
        <topology evidence="1">Multi-pass membrane protein</topology>
    </subcellularLocation>
</comment>
<dbReference type="OrthoDB" id="8451928at2"/>
<evidence type="ECO:0000256" key="2">
    <source>
        <dbReference type="ARBA" id="ARBA00022475"/>
    </source>
</evidence>
<feature type="transmembrane region" description="Helical" evidence="8">
    <location>
        <begin position="84"/>
        <end position="106"/>
    </location>
</feature>